<dbReference type="SUPFAM" id="SSF56219">
    <property type="entry name" value="DNase I-like"/>
    <property type="match status" value="1"/>
</dbReference>
<dbReference type="AlphaFoldDB" id="A0A1H4AM75"/>
<dbReference type="Proteomes" id="UP000199041">
    <property type="component" value="Unassembled WGS sequence"/>
</dbReference>
<dbReference type="Pfam" id="PF03372">
    <property type="entry name" value="Exo_endo_phos"/>
    <property type="match status" value="1"/>
</dbReference>
<dbReference type="GO" id="GO:0016020">
    <property type="term" value="C:membrane"/>
    <property type="evidence" value="ECO:0007669"/>
    <property type="project" value="GOC"/>
</dbReference>
<evidence type="ECO:0000259" key="1">
    <source>
        <dbReference type="Pfam" id="PF03372"/>
    </source>
</evidence>
<dbReference type="InterPro" id="IPR051916">
    <property type="entry name" value="GPI-anchor_lipid_remodeler"/>
</dbReference>
<dbReference type="GO" id="GO:0004527">
    <property type="term" value="F:exonuclease activity"/>
    <property type="evidence" value="ECO:0007669"/>
    <property type="project" value="UniProtKB-KW"/>
</dbReference>
<evidence type="ECO:0000313" key="2">
    <source>
        <dbReference type="EMBL" id="SEA37013.1"/>
    </source>
</evidence>
<dbReference type="RefSeq" id="WP_091399268.1">
    <property type="nucleotide sequence ID" value="NZ_FNQY01000015.1"/>
</dbReference>
<dbReference type="Gene3D" id="3.60.10.10">
    <property type="entry name" value="Endonuclease/exonuclease/phosphatase"/>
    <property type="match status" value="1"/>
</dbReference>
<name>A0A1H4AM75_9BACT</name>
<dbReference type="OrthoDB" id="5447300at2"/>
<dbReference type="GO" id="GO:0006506">
    <property type="term" value="P:GPI anchor biosynthetic process"/>
    <property type="evidence" value="ECO:0007669"/>
    <property type="project" value="TreeGrafter"/>
</dbReference>
<dbReference type="GO" id="GO:0004519">
    <property type="term" value="F:endonuclease activity"/>
    <property type="evidence" value="ECO:0007669"/>
    <property type="project" value="UniProtKB-KW"/>
</dbReference>
<reference evidence="2 3" key="1">
    <citation type="submission" date="2016-10" db="EMBL/GenBank/DDBJ databases">
        <authorList>
            <person name="de Groot N.N."/>
        </authorList>
    </citation>
    <scope>NUCLEOTIDE SEQUENCE [LARGE SCALE GENOMIC DNA]</scope>
    <source>
        <strain evidence="2 3">Vu-144</strain>
    </source>
</reference>
<sequence length="303" mass="33619">MKQIKKVNRKQSPNTFTSSFGFLLTSSIGLFLAIALLQPASGYAQQQHLSQQQKTSTLKVMTYNILHGAPPGLAGTSHEIDLTKVAEVIKAQNPDIVAIQEVDSLWSRSDNQDQTKVLSELTGLHYYHYSDSRSFTDTAGWGYGIGILSKYPLKDTLTVFLDHNNHPGSEIWVNSVATVTLPTGKDIRFISAHYDYLNEDNRILEVKQTSLMADTSSIPVILAGDLNTEPHERPIKILAQSFNRSCADCQLSWPSDKPRMKLDYIMSSKKSGLQLISSGLIQGEAAVFASDHLPYVAIYSYSY</sequence>
<dbReference type="PANTHER" id="PTHR14859:SF15">
    <property type="entry name" value="ENDONUCLEASE_EXONUCLEASE_PHOSPHATASE DOMAIN-CONTAINING PROTEIN"/>
    <property type="match status" value="1"/>
</dbReference>
<proteinExistence type="predicted"/>
<feature type="domain" description="Endonuclease/exonuclease/phosphatase" evidence="1">
    <location>
        <begin position="61"/>
        <end position="292"/>
    </location>
</feature>
<evidence type="ECO:0000313" key="3">
    <source>
        <dbReference type="Proteomes" id="UP000199041"/>
    </source>
</evidence>
<dbReference type="InterPro" id="IPR005135">
    <property type="entry name" value="Endo/exonuclease/phosphatase"/>
</dbReference>
<protein>
    <submittedName>
        <fullName evidence="2">Metal-dependent hydrolase, endonuclease/exonuclease/phosphatase family</fullName>
    </submittedName>
</protein>
<organism evidence="2 3">
    <name type="scientific">Arachidicoccus rhizosphaerae</name>
    <dbReference type="NCBI Taxonomy" id="551991"/>
    <lineage>
        <taxon>Bacteria</taxon>
        <taxon>Pseudomonadati</taxon>
        <taxon>Bacteroidota</taxon>
        <taxon>Chitinophagia</taxon>
        <taxon>Chitinophagales</taxon>
        <taxon>Chitinophagaceae</taxon>
        <taxon>Arachidicoccus</taxon>
    </lineage>
</organism>
<keyword evidence="2" id="KW-0378">Hydrolase</keyword>
<keyword evidence="2" id="KW-0255">Endonuclease</keyword>
<dbReference type="InterPro" id="IPR036691">
    <property type="entry name" value="Endo/exonu/phosph_ase_sf"/>
</dbReference>
<keyword evidence="2" id="KW-0269">Exonuclease</keyword>
<gene>
    <name evidence="2" type="ORF">SAMN05192529_11573</name>
</gene>
<dbReference type="EMBL" id="FNQY01000015">
    <property type="protein sequence ID" value="SEA37013.1"/>
    <property type="molecule type" value="Genomic_DNA"/>
</dbReference>
<dbReference type="PANTHER" id="PTHR14859">
    <property type="entry name" value="CALCOFLUOR WHITE HYPERSENSITIVE PROTEIN PRECURSOR"/>
    <property type="match status" value="1"/>
</dbReference>
<keyword evidence="2" id="KW-0540">Nuclease</keyword>
<accession>A0A1H4AM75</accession>
<dbReference type="STRING" id="551991.SAMN05192529_11573"/>
<keyword evidence="3" id="KW-1185">Reference proteome</keyword>